<organism evidence="3">
    <name type="scientific">Tanacetum cinerariifolium</name>
    <name type="common">Dalmatian daisy</name>
    <name type="synonym">Chrysanthemum cinerariifolium</name>
    <dbReference type="NCBI Taxonomy" id="118510"/>
    <lineage>
        <taxon>Eukaryota</taxon>
        <taxon>Viridiplantae</taxon>
        <taxon>Streptophyta</taxon>
        <taxon>Embryophyta</taxon>
        <taxon>Tracheophyta</taxon>
        <taxon>Spermatophyta</taxon>
        <taxon>Magnoliopsida</taxon>
        <taxon>eudicotyledons</taxon>
        <taxon>Gunneridae</taxon>
        <taxon>Pentapetalae</taxon>
        <taxon>asterids</taxon>
        <taxon>campanulids</taxon>
        <taxon>Asterales</taxon>
        <taxon>Asteraceae</taxon>
        <taxon>Asteroideae</taxon>
        <taxon>Anthemideae</taxon>
        <taxon>Anthemidinae</taxon>
        <taxon>Tanacetum</taxon>
    </lineage>
</organism>
<dbReference type="InterPro" id="IPR054722">
    <property type="entry name" value="PolX-like_BBD"/>
</dbReference>
<gene>
    <name evidence="3" type="ORF">Tci_255612</name>
</gene>
<dbReference type="EMBL" id="BKCJ010076247">
    <property type="protein sequence ID" value="GEW83636.1"/>
    <property type="molecule type" value="Genomic_DNA"/>
</dbReference>
<sequence>MFDCDEMFSSESGVSMPASSVYDRYKSGEGYHVVPPLYTGTFMPPKPALVFHDAPIVNETILTAFNVKPCITKPTQDLSQTNRPFASIIEDWVSDLEDGSEGEHMPTQKAASFVQTSKHVKPPRPSVKRVEYPIPTANLKTDIPKSRGHGNNRNRKACFVCKSLTHLIKDFLTRSRLVSLNFARPVNTVVPQTKVHHQRLVPHGVHKPYSLLKWHIKRRPSPLASNFYQKVTTSKAPQGNPQHALKEKGVIDSGCSRHMIGNMSYLTDFKEINGGYVAFGRNLNGGNITDKGKIKTGKLDFDDVYFVKELKFNIFSVSQMCDKKNNVLFTDAKCIVLSLDFKLPGENHVLLRVPRENNMYNVDLKNIVPSG</sequence>
<protein>
    <submittedName>
        <fullName evidence="3">Ribonuclease H-like domain-containing protein</fullName>
    </submittedName>
</protein>
<dbReference type="Pfam" id="PF22936">
    <property type="entry name" value="Pol_BBD"/>
    <property type="match status" value="1"/>
</dbReference>
<name>A0A699H2J8_TANCI</name>
<evidence type="ECO:0000256" key="1">
    <source>
        <dbReference type="SAM" id="MobiDB-lite"/>
    </source>
</evidence>
<reference evidence="3" key="1">
    <citation type="journal article" date="2019" name="Sci. Rep.">
        <title>Draft genome of Tanacetum cinerariifolium, the natural source of mosquito coil.</title>
        <authorList>
            <person name="Yamashiro T."/>
            <person name="Shiraishi A."/>
            <person name="Satake H."/>
            <person name="Nakayama K."/>
        </authorList>
    </citation>
    <scope>NUCLEOTIDE SEQUENCE</scope>
</reference>
<comment type="caution">
    <text evidence="3">The sequence shown here is derived from an EMBL/GenBank/DDBJ whole genome shotgun (WGS) entry which is preliminary data.</text>
</comment>
<proteinExistence type="predicted"/>
<dbReference type="AlphaFoldDB" id="A0A699H2J8"/>
<feature type="region of interest" description="Disordered" evidence="1">
    <location>
        <begin position="98"/>
        <end position="128"/>
    </location>
</feature>
<evidence type="ECO:0000313" key="3">
    <source>
        <dbReference type="EMBL" id="GEW83636.1"/>
    </source>
</evidence>
<accession>A0A699H2J8</accession>
<evidence type="ECO:0000259" key="2">
    <source>
        <dbReference type="Pfam" id="PF22936"/>
    </source>
</evidence>
<feature type="domain" description="Retrovirus-related Pol polyprotein from transposon TNT 1-94-like beta-barrel" evidence="2">
    <location>
        <begin position="250"/>
        <end position="323"/>
    </location>
</feature>
<feature type="non-terminal residue" evidence="3">
    <location>
        <position position="371"/>
    </location>
</feature>